<keyword evidence="5" id="KW-0238">DNA-binding</keyword>
<dbReference type="Proteomes" id="UP000249218">
    <property type="component" value="Unassembled WGS sequence"/>
</dbReference>
<evidence type="ECO:0000256" key="2">
    <source>
        <dbReference type="ARBA" id="ARBA00007889"/>
    </source>
</evidence>
<dbReference type="AlphaFoldDB" id="A0A2W1BS52"/>
<evidence type="ECO:0000313" key="9">
    <source>
        <dbReference type="EMBL" id="PZC75486.1"/>
    </source>
</evidence>
<dbReference type="GO" id="GO:0000703">
    <property type="term" value="F:oxidized pyrimidine nucleobase lesion DNA N-glycosylase activity"/>
    <property type="evidence" value="ECO:0007669"/>
    <property type="project" value="TreeGrafter"/>
</dbReference>
<proteinExistence type="inferred from homology"/>
<dbReference type="SUPFAM" id="SSF52141">
    <property type="entry name" value="Uracil-DNA glycosylase-like"/>
    <property type="match status" value="1"/>
</dbReference>
<dbReference type="PANTHER" id="PTHR13235">
    <property type="entry name" value="SINGLE-STRAND SELECTIVE MONOFUNCTIONAL URACIL DNA GLYCOSYLASE"/>
    <property type="match status" value="1"/>
</dbReference>
<dbReference type="InterPro" id="IPR036895">
    <property type="entry name" value="Uracil-DNA_glycosylase-like_sf"/>
</dbReference>
<keyword evidence="10" id="KW-1185">Reference proteome</keyword>
<dbReference type="InterPro" id="IPR039134">
    <property type="entry name" value="SMUG1"/>
</dbReference>
<comment type="similarity">
    <text evidence="2">Belongs to the uracil-DNA glycosylase (UDG) superfamily. SMUG1 family.</text>
</comment>
<dbReference type="FunFam" id="3.40.470.10:FF:000005">
    <property type="entry name" value="Single-strand selective monofunctional uracil DNA glycosylase"/>
    <property type="match status" value="1"/>
</dbReference>
<dbReference type="GO" id="GO:0017065">
    <property type="term" value="F:single-strand selective uracil DNA N-glycosylase activity"/>
    <property type="evidence" value="ECO:0007669"/>
    <property type="project" value="InterPro"/>
</dbReference>
<evidence type="ECO:0000256" key="5">
    <source>
        <dbReference type="ARBA" id="ARBA00023125"/>
    </source>
</evidence>
<sequence length="269" mass="30870">MEPEVVSSFFCNTLQDKSSPDISEEFLNLADELNLSLEQFEIPKKVEAVYNPTIYARQTFEMYVKKYCNSPKPIIYFGMNPGPFGMSQTGVPFGEINAVSSWLGITGPVNKPPSEIKARPVLGFECTRSEVSGKRFWGLFKNLCGTPDNFFKSSFVYNYLPQQWMTKSGCNVTPGEFKKGEIQELYNICDRVFSKVLELYKVEKIVAIGKFCETRAKETLKKYPSLKTIQIFYLPHPSPRVLHNNNWDETATKFLQDNNLLQYYEHASH</sequence>
<evidence type="ECO:0000256" key="7">
    <source>
        <dbReference type="ARBA" id="ARBA00023242"/>
    </source>
</evidence>
<evidence type="ECO:0000256" key="6">
    <source>
        <dbReference type="ARBA" id="ARBA00023204"/>
    </source>
</evidence>
<dbReference type="InterPro" id="IPR005122">
    <property type="entry name" value="Uracil-DNA_glycosylase-like"/>
</dbReference>
<keyword evidence="7" id="KW-0539">Nucleus</keyword>
<dbReference type="PANTHER" id="PTHR13235:SF2">
    <property type="entry name" value="SINGLE-STRAND SELECTIVE MONOFUNCTIONAL URACIL DNA GLYCOSYLASE"/>
    <property type="match status" value="1"/>
</dbReference>
<organism evidence="9 10">
    <name type="scientific">Helicoverpa armigera</name>
    <name type="common">Cotton bollworm</name>
    <name type="synonym">Heliothis armigera</name>
    <dbReference type="NCBI Taxonomy" id="29058"/>
    <lineage>
        <taxon>Eukaryota</taxon>
        <taxon>Metazoa</taxon>
        <taxon>Ecdysozoa</taxon>
        <taxon>Arthropoda</taxon>
        <taxon>Hexapoda</taxon>
        <taxon>Insecta</taxon>
        <taxon>Pterygota</taxon>
        <taxon>Neoptera</taxon>
        <taxon>Endopterygota</taxon>
        <taxon>Lepidoptera</taxon>
        <taxon>Glossata</taxon>
        <taxon>Ditrysia</taxon>
        <taxon>Noctuoidea</taxon>
        <taxon>Noctuidae</taxon>
        <taxon>Heliothinae</taxon>
        <taxon>Helicoverpa</taxon>
    </lineage>
</organism>
<accession>A0A2W1BS52</accession>
<keyword evidence="3" id="KW-0227">DNA damage</keyword>
<evidence type="ECO:0000313" key="10">
    <source>
        <dbReference type="Proteomes" id="UP000249218"/>
    </source>
</evidence>
<dbReference type="GO" id="GO:0005634">
    <property type="term" value="C:nucleus"/>
    <property type="evidence" value="ECO:0007669"/>
    <property type="project" value="UniProtKB-SubCell"/>
</dbReference>
<dbReference type="CDD" id="cd19374">
    <property type="entry name" value="UDG-F3_SMUG1-like"/>
    <property type="match status" value="1"/>
</dbReference>
<feature type="domain" description="Uracil-DNA glycosylase-like" evidence="8">
    <location>
        <begin position="67"/>
        <end position="249"/>
    </location>
</feature>
<gene>
    <name evidence="9" type="primary">HaOG206027</name>
    <name evidence="9" type="ORF">B5X24_HaOG206027</name>
</gene>
<dbReference type="GO" id="GO:0003677">
    <property type="term" value="F:DNA binding"/>
    <property type="evidence" value="ECO:0007669"/>
    <property type="project" value="UniProtKB-KW"/>
</dbReference>
<reference evidence="9 10" key="1">
    <citation type="journal article" date="2017" name="BMC Biol.">
        <title>Genomic innovations, transcriptional plasticity and gene loss underlying the evolution and divergence of two highly polyphagous and invasive Helicoverpa pest species.</title>
        <authorList>
            <person name="Pearce S.L."/>
            <person name="Clarke D.F."/>
            <person name="East P.D."/>
            <person name="Elfekih S."/>
            <person name="Gordon K.H."/>
            <person name="Jermiin L.S."/>
            <person name="McGaughran A."/>
            <person name="Oakeshott J.G."/>
            <person name="Papanikolaou A."/>
            <person name="Perera O.P."/>
            <person name="Rane R.V."/>
            <person name="Richards S."/>
            <person name="Tay W.T."/>
            <person name="Walsh T.K."/>
            <person name="Anderson A."/>
            <person name="Anderson C.J."/>
            <person name="Asgari S."/>
            <person name="Board P.G."/>
            <person name="Bretschneider A."/>
            <person name="Campbell P.M."/>
            <person name="Chertemps T."/>
            <person name="Christeller J.T."/>
            <person name="Coppin C.W."/>
            <person name="Downes S.J."/>
            <person name="Duan G."/>
            <person name="Farnsworth C.A."/>
            <person name="Good R.T."/>
            <person name="Han L.B."/>
            <person name="Han Y.C."/>
            <person name="Hatje K."/>
            <person name="Horne I."/>
            <person name="Huang Y.P."/>
            <person name="Hughes D.S."/>
            <person name="Jacquin-Joly E."/>
            <person name="James W."/>
            <person name="Jhangiani S."/>
            <person name="Kollmar M."/>
            <person name="Kuwar S.S."/>
            <person name="Li S."/>
            <person name="Liu N.Y."/>
            <person name="Maibeche M.T."/>
            <person name="Miller J.R."/>
            <person name="Montagne N."/>
            <person name="Perry T."/>
            <person name="Qu J."/>
            <person name="Song S.V."/>
            <person name="Sutton G.G."/>
            <person name="Vogel H."/>
            <person name="Walenz B.P."/>
            <person name="Xu W."/>
            <person name="Zhang H.J."/>
            <person name="Zou Z."/>
            <person name="Batterham P."/>
            <person name="Edwards O.R."/>
            <person name="Feyereisen R."/>
            <person name="Gibbs R.A."/>
            <person name="Heckel D.G."/>
            <person name="McGrath A."/>
            <person name="Robin C."/>
            <person name="Scherer S.E."/>
            <person name="Worley K.C."/>
            <person name="Wu Y.D."/>
        </authorList>
    </citation>
    <scope>NUCLEOTIDE SEQUENCE [LARGE SCALE GENOMIC DNA]</scope>
    <source>
        <strain evidence="9">Harm_GR_Male_#8</strain>
        <tissue evidence="9">Whole organism</tissue>
    </source>
</reference>
<evidence type="ECO:0000256" key="4">
    <source>
        <dbReference type="ARBA" id="ARBA00022801"/>
    </source>
</evidence>
<name>A0A2W1BS52_HELAM</name>
<evidence type="ECO:0000259" key="8">
    <source>
        <dbReference type="Pfam" id="PF03167"/>
    </source>
</evidence>
<dbReference type="OrthoDB" id="408702at2759"/>
<protein>
    <recommendedName>
        <fullName evidence="8">Uracil-DNA glycosylase-like domain-containing protein</fullName>
    </recommendedName>
</protein>
<dbReference type="GO" id="GO:0006284">
    <property type="term" value="P:base-excision repair"/>
    <property type="evidence" value="ECO:0007669"/>
    <property type="project" value="InterPro"/>
</dbReference>
<dbReference type="Gene3D" id="3.40.470.10">
    <property type="entry name" value="Uracil-DNA glycosylase-like domain"/>
    <property type="match status" value="1"/>
</dbReference>
<dbReference type="EMBL" id="KZ149994">
    <property type="protein sequence ID" value="PZC75486.1"/>
    <property type="molecule type" value="Genomic_DNA"/>
</dbReference>
<evidence type="ECO:0000256" key="3">
    <source>
        <dbReference type="ARBA" id="ARBA00022763"/>
    </source>
</evidence>
<dbReference type="Pfam" id="PF03167">
    <property type="entry name" value="UDG"/>
    <property type="match status" value="1"/>
</dbReference>
<keyword evidence="4" id="KW-0378">Hydrolase</keyword>
<comment type="subcellular location">
    <subcellularLocation>
        <location evidence="1">Nucleus</location>
    </subcellularLocation>
</comment>
<evidence type="ECO:0000256" key="1">
    <source>
        <dbReference type="ARBA" id="ARBA00004123"/>
    </source>
</evidence>
<keyword evidence="6" id="KW-0234">DNA repair</keyword>